<dbReference type="Gene3D" id="3.30.930.10">
    <property type="entry name" value="Bira Bifunctional Protein, Domain 2"/>
    <property type="match status" value="1"/>
</dbReference>
<dbReference type="Proteomes" id="UP001338125">
    <property type="component" value="Unassembled WGS sequence"/>
</dbReference>
<organism evidence="1 2">
    <name type="scientific">Cladobotryum mycophilum</name>
    <dbReference type="NCBI Taxonomy" id="491253"/>
    <lineage>
        <taxon>Eukaryota</taxon>
        <taxon>Fungi</taxon>
        <taxon>Dikarya</taxon>
        <taxon>Ascomycota</taxon>
        <taxon>Pezizomycotina</taxon>
        <taxon>Sordariomycetes</taxon>
        <taxon>Hypocreomycetidae</taxon>
        <taxon>Hypocreales</taxon>
        <taxon>Hypocreaceae</taxon>
        <taxon>Cladobotryum</taxon>
    </lineage>
</organism>
<gene>
    <name evidence="1" type="ORF">PT974_11879</name>
</gene>
<keyword evidence="2" id="KW-1185">Reference proteome</keyword>
<protein>
    <submittedName>
        <fullName evidence="1">Glycine--tRNA ligase</fullName>
    </submittedName>
</protein>
<dbReference type="GO" id="GO:0016874">
    <property type="term" value="F:ligase activity"/>
    <property type="evidence" value="ECO:0007669"/>
    <property type="project" value="UniProtKB-KW"/>
</dbReference>
<comment type="caution">
    <text evidence="1">The sequence shown here is derived from an EMBL/GenBank/DDBJ whole genome shotgun (WGS) entry which is preliminary data.</text>
</comment>
<sequence>MDPFGFTLVTLTRFIASFIRDMADTTDLKGAAFSRQNFESLLKRRFFFAEAFGIYRTSANFKSDNRGLFDYGPPGCALQTNIVNE</sequence>
<reference evidence="1 2" key="1">
    <citation type="submission" date="2024-01" db="EMBL/GenBank/DDBJ databases">
        <title>Complete genome of Cladobotryum mycophilum ATHUM6906.</title>
        <authorList>
            <person name="Christinaki A.C."/>
            <person name="Myridakis A.I."/>
            <person name="Kouvelis V.N."/>
        </authorList>
    </citation>
    <scope>NUCLEOTIDE SEQUENCE [LARGE SCALE GENOMIC DNA]</scope>
    <source>
        <strain evidence="1 2">ATHUM6906</strain>
    </source>
</reference>
<evidence type="ECO:0000313" key="2">
    <source>
        <dbReference type="Proteomes" id="UP001338125"/>
    </source>
</evidence>
<dbReference type="InterPro" id="IPR045864">
    <property type="entry name" value="aa-tRNA-synth_II/BPL/LPL"/>
</dbReference>
<proteinExistence type="predicted"/>
<keyword evidence="1" id="KW-0436">Ligase</keyword>
<dbReference type="EMBL" id="JAVFKD010000016">
    <property type="protein sequence ID" value="KAK5987746.1"/>
    <property type="molecule type" value="Genomic_DNA"/>
</dbReference>
<evidence type="ECO:0000313" key="1">
    <source>
        <dbReference type="EMBL" id="KAK5987746.1"/>
    </source>
</evidence>
<accession>A0ABR0S6H0</accession>
<name>A0ABR0S6H0_9HYPO</name>